<reference evidence="9 10" key="1">
    <citation type="submission" date="2023-05" db="EMBL/GenBank/DDBJ databases">
        <title>Lysobacter sp. strain LF1 Genome sequencing and assembly.</title>
        <authorList>
            <person name="Jung Y."/>
        </authorList>
    </citation>
    <scope>NUCLEOTIDE SEQUENCE [LARGE SCALE GENOMIC DNA]</scope>
    <source>
        <strain evidence="9 10">LF1</strain>
    </source>
</reference>
<dbReference type="InterPro" id="IPR001179">
    <property type="entry name" value="PPIase_FKBP_dom"/>
</dbReference>
<sequence>MKLRLIAAAVAALALTAGNAVAQDTSTEKGKLSYALGYDLGRNAVESGEQVDVNTIIKGLQDGYGKKQPSVPVDQLRTAVQNMQQRQQAKAKAAWDKAASENKAKSDQFIAANKAKPGVKSLPSGVQFREIEKGTGAKPTQASTVQLEFAGPYPWGERPAQPKPAQNVPSIKVSEIEMPAIREALLQMPAGSKWEVTLPPDKAYGADPRTPFPPNVAVQFEIKLVSVK</sequence>
<dbReference type="GO" id="GO:0016853">
    <property type="term" value="F:isomerase activity"/>
    <property type="evidence" value="ECO:0007669"/>
    <property type="project" value="UniProtKB-KW"/>
</dbReference>
<dbReference type="Gene3D" id="1.10.287.460">
    <property type="entry name" value="Peptidyl-prolyl cis-trans isomerase, FKBP-type, N-terminal domain"/>
    <property type="match status" value="1"/>
</dbReference>
<evidence type="ECO:0000256" key="7">
    <source>
        <dbReference type="SAM" id="SignalP"/>
    </source>
</evidence>
<dbReference type="RefSeq" id="WP_283213769.1">
    <property type="nucleotide sequence ID" value="NZ_JASGBI010000001.1"/>
</dbReference>
<evidence type="ECO:0000256" key="6">
    <source>
        <dbReference type="RuleBase" id="RU003915"/>
    </source>
</evidence>
<evidence type="ECO:0000256" key="2">
    <source>
        <dbReference type="ARBA" id="ARBA00006577"/>
    </source>
</evidence>
<evidence type="ECO:0000256" key="1">
    <source>
        <dbReference type="ARBA" id="ARBA00000971"/>
    </source>
</evidence>
<protein>
    <recommendedName>
        <fullName evidence="6">Peptidyl-prolyl cis-trans isomerase</fullName>
        <ecNumber evidence="6">5.2.1.8</ecNumber>
    </recommendedName>
</protein>
<comment type="caution">
    <text evidence="9">The sequence shown here is derived from an EMBL/GenBank/DDBJ whole genome shotgun (WGS) entry which is preliminary data.</text>
</comment>
<evidence type="ECO:0000256" key="3">
    <source>
        <dbReference type="ARBA" id="ARBA00023110"/>
    </source>
</evidence>
<dbReference type="PANTHER" id="PTHR43811:SF23">
    <property type="entry name" value="FKBP-TYPE 22 KDA PEPTIDYL-PROLYL CIS-TRANS ISOMERASE"/>
    <property type="match status" value="1"/>
</dbReference>
<comment type="similarity">
    <text evidence="2 6">Belongs to the FKBP-type PPIase family.</text>
</comment>
<feature type="chain" id="PRO_5046665371" description="Peptidyl-prolyl cis-trans isomerase" evidence="7">
    <location>
        <begin position="23"/>
        <end position="228"/>
    </location>
</feature>
<dbReference type="PANTHER" id="PTHR43811">
    <property type="entry name" value="FKBP-TYPE PEPTIDYL-PROLYL CIS-TRANS ISOMERASE FKPA"/>
    <property type="match status" value="1"/>
</dbReference>
<dbReference type="PROSITE" id="PS50059">
    <property type="entry name" value="FKBP_PPIASE"/>
    <property type="match status" value="1"/>
</dbReference>
<dbReference type="Pfam" id="PF00254">
    <property type="entry name" value="FKBP_C"/>
    <property type="match status" value="1"/>
</dbReference>
<dbReference type="EMBL" id="JASGBI010000001">
    <property type="protein sequence ID" value="MDI9240441.1"/>
    <property type="molecule type" value="Genomic_DNA"/>
</dbReference>
<dbReference type="Gene3D" id="3.10.50.40">
    <property type="match status" value="1"/>
</dbReference>
<organism evidence="9 10">
    <name type="scientific">Lysobacter stagni</name>
    <dbReference type="NCBI Taxonomy" id="3045172"/>
    <lineage>
        <taxon>Bacteria</taxon>
        <taxon>Pseudomonadati</taxon>
        <taxon>Pseudomonadota</taxon>
        <taxon>Gammaproteobacteria</taxon>
        <taxon>Lysobacterales</taxon>
        <taxon>Lysobacteraceae</taxon>
        <taxon>Lysobacter</taxon>
    </lineage>
</organism>
<accession>A0ABT6XJU5</accession>
<comment type="catalytic activity">
    <reaction evidence="1 5 6">
        <text>[protein]-peptidylproline (omega=180) = [protein]-peptidylproline (omega=0)</text>
        <dbReference type="Rhea" id="RHEA:16237"/>
        <dbReference type="Rhea" id="RHEA-COMP:10747"/>
        <dbReference type="Rhea" id="RHEA-COMP:10748"/>
        <dbReference type="ChEBI" id="CHEBI:83833"/>
        <dbReference type="ChEBI" id="CHEBI:83834"/>
        <dbReference type="EC" id="5.2.1.8"/>
    </reaction>
</comment>
<evidence type="ECO:0000313" key="10">
    <source>
        <dbReference type="Proteomes" id="UP001321580"/>
    </source>
</evidence>
<keyword evidence="7" id="KW-0732">Signal</keyword>
<evidence type="ECO:0000259" key="8">
    <source>
        <dbReference type="PROSITE" id="PS50059"/>
    </source>
</evidence>
<dbReference type="Pfam" id="PF01346">
    <property type="entry name" value="FKBP_N"/>
    <property type="match status" value="1"/>
</dbReference>
<evidence type="ECO:0000313" key="9">
    <source>
        <dbReference type="EMBL" id="MDI9240441.1"/>
    </source>
</evidence>
<evidence type="ECO:0000256" key="5">
    <source>
        <dbReference type="PROSITE-ProRule" id="PRU00277"/>
    </source>
</evidence>
<evidence type="ECO:0000256" key="4">
    <source>
        <dbReference type="ARBA" id="ARBA00023235"/>
    </source>
</evidence>
<proteinExistence type="inferred from homology"/>
<dbReference type="InterPro" id="IPR046357">
    <property type="entry name" value="PPIase_dom_sf"/>
</dbReference>
<dbReference type="InterPro" id="IPR000774">
    <property type="entry name" value="PPIase_FKBP_N"/>
</dbReference>
<dbReference type="SUPFAM" id="SSF54534">
    <property type="entry name" value="FKBP-like"/>
    <property type="match status" value="1"/>
</dbReference>
<keyword evidence="4 5" id="KW-0413">Isomerase</keyword>
<dbReference type="InterPro" id="IPR036944">
    <property type="entry name" value="PPIase_FKBP_N_sf"/>
</dbReference>
<keyword evidence="10" id="KW-1185">Reference proteome</keyword>
<dbReference type="Proteomes" id="UP001321580">
    <property type="component" value="Unassembled WGS sequence"/>
</dbReference>
<name>A0ABT6XJU5_9GAMM</name>
<keyword evidence="3 5" id="KW-0697">Rotamase</keyword>
<gene>
    <name evidence="9" type="ORF">QLQ15_16170</name>
</gene>
<dbReference type="EC" id="5.2.1.8" evidence="6"/>
<feature type="domain" description="PPIase FKBP-type" evidence="8">
    <location>
        <begin position="142"/>
        <end position="228"/>
    </location>
</feature>
<feature type="signal peptide" evidence="7">
    <location>
        <begin position="1"/>
        <end position="22"/>
    </location>
</feature>